<evidence type="ECO:0000256" key="3">
    <source>
        <dbReference type="ARBA" id="ARBA00022692"/>
    </source>
</evidence>
<keyword evidence="3 6" id="KW-0812">Transmembrane</keyword>
<evidence type="ECO:0000313" key="9">
    <source>
        <dbReference type="Proteomes" id="UP001196068"/>
    </source>
</evidence>
<dbReference type="GO" id="GO:0005886">
    <property type="term" value="C:plasma membrane"/>
    <property type="evidence" value="ECO:0007669"/>
    <property type="project" value="UniProtKB-SubCell"/>
</dbReference>
<dbReference type="AlphaFoldDB" id="A0AAF1JUF6"/>
<name>A0AAF1JUF6_9PROT</name>
<comment type="caution">
    <text evidence="8">The sequence shown here is derived from an EMBL/GenBank/DDBJ whole genome shotgun (WGS) entry which is preliminary data.</text>
</comment>
<keyword evidence="2" id="KW-1003">Cell membrane</keyword>
<feature type="domain" description="Type II secretion system protein GspF" evidence="7">
    <location>
        <begin position="166"/>
        <end position="293"/>
    </location>
</feature>
<dbReference type="EMBL" id="JAAEDH010000002">
    <property type="protein sequence ID" value="MBR0653950.1"/>
    <property type="molecule type" value="Genomic_DNA"/>
</dbReference>
<accession>A0AAF1JUF6</accession>
<proteinExistence type="predicted"/>
<sequence>MSTQMVAGLAMAVVVMVLMSVVLLREMARGQRLEQRLRAIQPGGFVEATPGARSAALGRVAGLGTSVLRGRLLSPSTVEGLQQTLRAAGFRGERALGLFLGAKIVLLLVMPVATGITAFLMGIDGRQVLLATLGGAVVGLLLPDMVANSLRKAYLKRLEKGLPDALDLLVICAEAGLSLQPAMQRVSDEIGPVNSAVAAELNLTLYELRILTDRREALARMGTRTKVEALQRLAQSLVQSLQFGTPMSQALRMLASELRQEQLLRFEARAARLPVLLTLPMVFFILPTLFLVVGGPAAIQVMKLW</sequence>
<evidence type="ECO:0000259" key="7">
    <source>
        <dbReference type="Pfam" id="PF00482"/>
    </source>
</evidence>
<evidence type="ECO:0000313" key="8">
    <source>
        <dbReference type="EMBL" id="MBR0653950.1"/>
    </source>
</evidence>
<gene>
    <name evidence="8" type="ORF">GXW79_02545</name>
</gene>
<feature type="transmembrane region" description="Helical" evidence="6">
    <location>
        <begin position="95"/>
        <end position="122"/>
    </location>
</feature>
<evidence type="ECO:0000256" key="2">
    <source>
        <dbReference type="ARBA" id="ARBA00022475"/>
    </source>
</evidence>
<feature type="transmembrane region" description="Helical" evidence="6">
    <location>
        <begin position="128"/>
        <end position="147"/>
    </location>
</feature>
<feature type="transmembrane region" description="Helical" evidence="6">
    <location>
        <begin position="275"/>
        <end position="299"/>
    </location>
</feature>
<keyword evidence="5 6" id="KW-0472">Membrane</keyword>
<dbReference type="PANTHER" id="PTHR35007:SF2">
    <property type="entry name" value="PILUS ASSEMBLE PROTEIN"/>
    <property type="match status" value="1"/>
</dbReference>
<protein>
    <submittedName>
        <fullName evidence="8">Type II secretion system F family protein</fullName>
    </submittedName>
</protein>
<evidence type="ECO:0000256" key="5">
    <source>
        <dbReference type="ARBA" id="ARBA00023136"/>
    </source>
</evidence>
<reference evidence="8" key="2">
    <citation type="journal article" date="2021" name="Syst. Appl. Microbiol.">
        <title>Roseomonas hellenica sp. nov., isolated from roots of wild-growing Alkanna tinctoria.</title>
        <authorList>
            <person name="Rat A."/>
            <person name="Naranjo H.D."/>
            <person name="Lebbe L."/>
            <person name="Cnockaert M."/>
            <person name="Krigas N."/>
            <person name="Grigoriadou K."/>
            <person name="Maloupa E."/>
            <person name="Willems A."/>
        </authorList>
    </citation>
    <scope>NUCLEOTIDE SEQUENCE</scope>
    <source>
        <strain evidence="8">LMG 28251</strain>
    </source>
</reference>
<keyword evidence="9" id="KW-1185">Reference proteome</keyword>
<keyword evidence="4 6" id="KW-1133">Transmembrane helix</keyword>
<dbReference type="RefSeq" id="WP_211872658.1">
    <property type="nucleotide sequence ID" value="NZ_JAAEDH010000002.1"/>
</dbReference>
<comment type="subcellular location">
    <subcellularLocation>
        <location evidence="1">Cell membrane</location>
        <topology evidence="1">Multi-pass membrane protein</topology>
    </subcellularLocation>
</comment>
<dbReference type="InterPro" id="IPR018076">
    <property type="entry name" value="T2SS_GspF_dom"/>
</dbReference>
<evidence type="ECO:0000256" key="1">
    <source>
        <dbReference type="ARBA" id="ARBA00004651"/>
    </source>
</evidence>
<reference evidence="8" key="1">
    <citation type="submission" date="2020-01" db="EMBL/GenBank/DDBJ databases">
        <authorList>
            <person name="Rat A."/>
        </authorList>
    </citation>
    <scope>NUCLEOTIDE SEQUENCE</scope>
    <source>
        <strain evidence="8">LMG 28251</strain>
    </source>
</reference>
<evidence type="ECO:0000256" key="4">
    <source>
        <dbReference type="ARBA" id="ARBA00022989"/>
    </source>
</evidence>
<dbReference type="PANTHER" id="PTHR35007">
    <property type="entry name" value="INTEGRAL MEMBRANE PROTEIN-RELATED"/>
    <property type="match status" value="1"/>
</dbReference>
<evidence type="ECO:0000256" key="6">
    <source>
        <dbReference type="SAM" id="Phobius"/>
    </source>
</evidence>
<feature type="transmembrane region" description="Helical" evidence="6">
    <location>
        <begin position="6"/>
        <end position="24"/>
    </location>
</feature>
<organism evidence="8 9">
    <name type="scientific">Plastoroseomonas arctica</name>
    <dbReference type="NCBI Taxonomy" id="1509237"/>
    <lineage>
        <taxon>Bacteria</taxon>
        <taxon>Pseudomonadati</taxon>
        <taxon>Pseudomonadota</taxon>
        <taxon>Alphaproteobacteria</taxon>
        <taxon>Acetobacterales</taxon>
        <taxon>Acetobacteraceae</taxon>
        <taxon>Plastoroseomonas</taxon>
    </lineage>
</organism>
<dbReference type="Proteomes" id="UP001196068">
    <property type="component" value="Unassembled WGS sequence"/>
</dbReference>
<dbReference type="Pfam" id="PF00482">
    <property type="entry name" value="T2SSF"/>
    <property type="match status" value="1"/>
</dbReference>